<dbReference type="Gene3D" id="1.10.510.10">
    <property type="entry name" value="Transferase(Phosphotransferase) domain 1"/>
    <property type="match status" value="1"/>
</dbReference>
<reference evidence="9 10" key="1">
    <citation type="submission" date="2023-09" db="EMBL/GenBank/DDBJ databases">
        <title>Pangenome analysis of Batrachochytrium dendrobatidis and related Chytrids.</title>
        <authorList>
            <person name="Yacoub M.N."/>
            <person name="Stajich J.E."/>
            <person name="James T.Y."/>
        </authorList>
    </citation>
    <scope>NUCLEOTIDE SEQUENCE [LARGE SCALE GENOMIC DNA]</scope>
    <source>
        <strain evidence="9 10">JEL0888</strain>
    </source>
</reference>
<proteinExistence type="inferred from homology"/>
<dbReference type="PROSITE" id="PS50011">
    <property type="entry name" value="PROTEIN_KINASE_DOM"/>
    <property type="match status" value="1"/>
</dbReference>
<dbReference type="SUPFAM" id="SSF56112">
    <property type="entry name" value="Protein kinase-like (PK-like)"/>
    <property type="match status" value="1"/>
</dbReference>
<sequence>MPEIHSERLETLQTIKKNKEALLKTAPEKQQASEQLDRITEGIEQSVGRGLSGDFSWSVDPDDVEMLREMKLGKGSFGEVFEGIWTGERVAIKMLNGEVKGDDAVSKTEKEASMWYPLNHPNVLRLRVVCLNADHPFIVMERKKQDLAKYLKATPETNIIARIKMMLGIARGMQYLHELEKPIIHGDLKEANVLIGDDGSVCITDFGLAFVKANSKANTKRRSGDLRWVAPEKYKRCYELDKPSDVFSFAMAAVEILSGEVPFPELNEDQEIRSKIAGGEKPPQPPGTPEALWQPIQDFWHHKPEMQPEFKDIVERLEEL</sequence>
<organism evidence="9 10">
    <name type="scientific">Polyrhizophydium stewartii</name>
    <dbReference type="NCBI Taxonomy" id="2732419"/>
    <lineage>
        <taxon>Eukaryota</taxon>
        <taxon>Fungi</taxon>
        <taxon>Fungi incertae sedis</taxon>
        <taxon>Chytridiomycota</taxon>
        <taxon>Chytridiomycota incertae sedis</taxon>
        <taxon>Chytridiomycetes</taxon>
        <taxon>Rhizophydiales</taxon>
        <taxon>Rhizophydiales incertae sedis</taxon>
        <taxon>Polyrhizophydium</taxon>
    </lineage>
</organism>
<dbReference type="PIRSF" id="PIRSF000654">
    <property type="entry name" value="Integrin-linked_kinase"/>
    <property type="match status" value="1"/>
</dbReference>
<dbReference type="PROSITE" id="PS00107">
    <property type="entry name" value="PROTEIN_KINASE_ATP"/>
    <property type="match status" value="1"/>
</dbReference>
<evidence type="ECO:0000313" key="9">
    <source>
        <dbReference type="EMBL" id="KAL2920386.1"/>
    </source>
</evidence>
<keyword evidence="1 7" id="KW-0723">Serine/threonine-protein kinase</keyword>
<dbReference type="InterPro" id="IPR011009">
    <property type="entry name" value="Kinase-like_dom_sf"/>
</dbReference>
<evidence type="ECO:0000256" key="1">
    <source>
        <dbReference type="ARBA" id="ARBA00022527"/>
    </source>
</evidence>
<dbReference type="InterPro" id="IPR001245">
    <property type="entry name" value="Ser-Thr/Tyr_kinase_cat_dom"/>
</dbReference>
<dbReference type="EMBL" id="JADGIZ020000001">
    <property type="protein sequence ID" value="KAL2920386.1"/>
    <property type="molecule type" value="Genomic_DNA"/>
</dbReference>
<accession>A0ABR4NLN6</accession>
<evidence type="ECO:0000256" key="2">
    <source>
        <dbReference type="ARBA" id="ARBA00022679"/>
    </source>
</evidence>
<dbReference type="InterPro" id="IPR008271">
    <property type="entry name" value="Ser/Thr_kinase_AS"/>
</dbReference>
<dbReference type="Proteomes" id="UP001527925">
    <property type="component" value="Unassembled WGS sequence"/>
</dbReference>
<dbReference type="InterPro" id="IPR017441">
    <property type="entry name" value="Protein_kinase_ATP_BS"/>
</dbReference>
<feature type="binding site" evidence="6">
    <location>
        <position position="93"/>
    </location>
    <ligand>
        <name>ATP</name>
        <dbReference type="ChEBI" id="CHEBI:30616"/>
    </ligand>
</feature>
<keyword evidence="2" id="KW-0808">Transferase</keyword>
<evidence type="ECO:0000256" key="6">
    <source>
        <dbReference type="PROSITE-ProRule" id="PRU10141"/>
    </source>
</evidence>
<feature type="domain" description="Protein kinase" evidence="8">
    <location>
        <begin position="66"/>
        <end position="320"/>
    </location>
</feature>
<evidence type="ECO:0000256" key="4">
    <source>
        <dbReference type="ARBA" id="ARBA00022777"/>
    </source>
</evidence>
<evidence type="ECO:0000259" key="8">
    <source>
        <dbReference type="PROSITE" id="PS50011"/>
    </source>
</evidence>
<keyword evidence="4" id="KW-0418">Kinase</keyword>
<gene>
    <name evidence="9" type="primary">PRP40_2</name>
    <name evidence="9" type="ORF">HK105_200459</name>
</gene>
<dbReference type="PROSITE" id="PS00108">
    <property type="entry name" value="PROTEIN_KINASE_ST"/>
    <property type="match status" value="1"/>
</dbReference>
<dbReference type="Pfam" id="PF07714">
    <property type="entry name" value="PK_Tyr_Ser-Thr"/>
    <property type="match status" value="1"/>
</dbReference>
<dbReference type="InterPro" id="IPR000719">
    <property type="entry name" value="Prot_kinase_dom"/>
</dbReference>
<keyword evidence="3 6" id="KW-0547">Nucleotide-binding</keyword>
<dbReference type="PANTHER" id="PTHR44329:SF288">
    <property type="entry name" value="MITOGEN-ACTIVATED PROTEIN KINASE KINASE KINASE 20"/>
    <property type="match status" value="1"/>
</dbReference>
<dbReference type="SMART" id="SM00220">
    <property type="entry name" value="S_TKc"/>
    <property type="match status" value="1"/>
</dbReference>
<keyword evidence="5 6" id="KW-0067">ATP-binding</keyword>
<dbReference type="PANTHER" id="PTHR44329">
    <property type="entry name" value="SERINE/THREONINE-PROTEIN KINASE TNNI3K-RELATED"/>
    <property type="match status" value="1"/>
</dbReference>
<evidence type="ECO:0000256" key="7">
    <source>
        <dbReference type="RuleBase" id="RU000304"/>
    </source>
</evidence>
<protein>
    <submittedName>
        <fullName evidence="9">U1 snRNP protein</fullName>
    </submittedName>
</protein>
<evidence type="ECO:0000313" key="10">
    <source>
        <dbReference type="Proteomes" id="UP001527925"/>
    </source>
</evidence>
<comment type="similarity">
    <text evidence="7">Belongs to the protein kinase superfamily.</text>
</comment>
<keyword evidence="10" id="KW-1185">Reference proteome</keyword>
<dbReference type="InterPro" id="IPR051681">
    <property type="entry name" value="Ser/Thr_Kinases-Pseudokinases"/>
</dbReference>
<name>A0ABR4NLN6_9FUNG</name>
<evidence type="ECO:0000256" key="3">
    <source>
        <dbReference type="ARBA" id="ARBA00022741"/>
    </source>
</evidence>
<evidence type="ECO:0000256" key="5">
    <source>
        <dbReference type="ARBA" id="ARBA00022840"/>
    </source>
</evidence>
<comment type="caution">
    <text evidence="9">The sequence shown here is derived from an EMBL/GenBank/DDBJ whole genome shotgun (WGS) entry which is preliminary data.</text>
</comment>